<dbReference type="InterPro" id="IPR003661">
    <property type="entry name" value="HisK_dim/P_dom"/>
</dbReference>
<dbReference type="Gene3D" id="1.10.287.130">
    <property type="match status" value="1"/>
</dbReference>
<dbReference type="Proteomes" id="UP000737171">
    <property type="component" value="Unassembled WGS sequence"/>
</dbReference>
<keyword evidence="12 13" id="KW-0472">Membrane</keyword>
<evidence type="ECO:0000256" key="9">
    <source>
        <dbReference type="ARBA" id="ARBA00022840"/>
    </source>
</evidence>
<evidence type="ECO:0000256" key="4">
    <source>
        <dbReference type="ARBA" id="ARBA00022553"/>
    </source>
</evidence>
<dbReference type="Pfam" id="PF00512">
    <property type="entry name" value="HisKA"/>
    <property type="match status" value="1"/>
</dbReference>
<evidence type="ECO:0000256" key="2">
    <source>
        <dbReference type="ARBA" id="ARBA00004141"/>
    </source>
</evidence>
<keyword evidence="6 13" id="KW-0812">Transmembrane</keyword>
<proteinExistence type="predicted"/>
<evidence type="ECO:0000256" key="12">
    <source>
        <dbReference type="ARBA" id="ARBA00023136"/>
    </source>
</evidence>
<keyword evidence="11" id="KW-0902">Two-component regulatory system</keyword>
<evidence type="ECO:0000259" key="15">
    <source>
        <dbReference type="PROSITE" id="PS50885"/>
    </source>
</evidence>
<dbReference type="SMART" id="SM00387">
    <property type="entry name" value="HATPase_c"/>
    <property type="match status" value="1"/>
</dbReference>
<evidence type="ECO:0000256" key="3">
    <source>
        <dbReference type="ARBA" id="ARBA00012438"/>
    </source>
</evidence>
<protein>
    <recommendedName>
        <fullName evidence="3">histidine kinase</fullName>
        <ecNumber evidence="3">2.7.13.3</ecNumber>
    </recommendedName>
</protein>
<dbReference type="InterPro" id="IPR005467">
    <property type="entry name" value="His_kinase_dom"/>
</dbReference>
<dbReference type="SUPFAM" id="SSF47384">
    <property type="entry name" value="Homodimeric domain of signal transducing histidine kinase"/>
    <property type="match status" value="1"/>
</dbReference>
<feature type="transmembrane region" description="Helical" evidence="13">
    <location>
        <begin position="164"/>
        <end position="183"/>
    </location>
</feature>
<evidence type="ECO:0000256" key="11">
    <source>
        <dbReference type="ARBA" id="ARBA00023012"/>
    </source>
</evidence>
<comment type="catalytic activity">
    <reaction evidence="1">
        <text>ATP + protein L-histidine = ADP + protein N-phospho-L-histidine.</text>
        <dbReference type="EC" id="2.7.13.3"/>
    </reaction>
</comment>
<evidence type="ECO:0000256" key="5">
    <source>
        <dbReference type="ARBA" id="ARBA00022679"/>
    </source>
</evidence>
<dbReference type="PROSITE" id="PS50109">
    <property type="entry name" value="HIS_KIN"/>
    <property type="match status" value="1"/>
</dbReference>
<dbReference type="InterPro" id="IPR003660">
    <property type="entry name" value="HAMP_dom"/>
</dbReference>
<evidence type="ECO:0000256" key="7">
    <source>
        <dbReference type="ARBA" id="ARBA00022741"/>
    </source>
</evidence>
<keyword evidence="10 13" id="KW-1133">Transmembrane helix</keyword>
<feature type="domain" description="Histidine kinase" evidence="14">
    <location>
        <begin position="239"/>
        <end position="451"/>
    </location>
</feature>
<dbReference type="SMART" id="SM00388">
    <property type="entry name" value="HisKA"/>
    <property type="match status" value="1"/>
</dbReference>
<dbReference type="EC" id="2.7.13.3" evidence="3"/>
<dbReference type="PROSITE" id="PS50885">
    <property type="entry name" value="HAMP"/>
    <property type="match status" value="1"/>
</dbReference>
<feature type="domain" description="HAMP" evidence="15">
    <location>
        <begin position="180"/>
        <end position="231"/>
    </location>
</feature>
<dbReference type="CDD" id="cd00082">
    <property type="entry name" value="HisKA"/>
    <property type="match status" value="1"/>
</dbReference>
<keyword evidence="9" id="KW-0067">ATP-binding</keyword>
<dbReference type="GO" id="GO:0016301">
    <property type="term" value="F:kinase activity"/>
    <property type="evidence" value="ECO:0007669"/>
    <property type="project" value="UniProtKB-KW"/>
</dbReference>
<dbReference type="PANTHER" id="PTHR45436:SF14">
    <property type="entry name" value="SENSOR PROTEIN QSEC"/>
    <property type="match status" value="1"/>
</dbReference>
<reference evidence="16 17" key="1">
    <citation type="submission" date="2020-05" db="EMBL/GenBank/DDBJ databases">
        <title>Aquincola sp. isolate from soil.</title>
        <authorList>
            <person name="Han J."/>
            <person name="Kim D.-U."/>
        </authorList>
    </citation>
    <scope>NUCLEOTIDE SEQUENCE [LARGE SCALE GENOMIC DNA]</scope>
    <source>
        <strain evidence="16 17">S2</strain>
    </source>
</reference>
<dbReference type="InterPro" id="IPR050428">
    <property type="entry name" value="TCS_sensor_his_kinase"/>
</dbReference>
<evidence type="ECO:0000256" key="13">
    <source>
        <dbReference type="SAM" id="Phobius"/>
    </source>
</evidence>
<keyword evidence="17" id="KW-1185">Reference proteome</keyword>
<comment type="caution">
    <text evidence="16">The sequence shown here is derived from an EMBL/GenBank/DDBJ whole genome shotgun (WGS) entry which is preliminary data.</text>
</comment>
<sequence length="453" mass="50195">MSLPAPTRSLFKRTLAVFIGAALAVWCALMINEVYYVKVVQARNGQAWNRVWAEHVLLQLRQGAGTTGLPALERLRAQEWQDMGYEPPTILLQVLRDGALIHQYASPDLGRRKPPDPAQQASDRDWLYVELALPEQKLRVRRWQEMPGDWHFGLEGLTYYSRPFFLSLPVLALTAWLVLRLGFRPLRRVGQQIAGRMPGNLTPLPPSPYVELAPVVDAVNALLARLREHQERERDFLLNAAHGLKTPLAVIQANADTLASDDAGRREAARQRLADGVGQAGHMVHQVLSLARSEADPLMLDRRPVDLVGLLRDRIVLAADLAQRRGIEIELLAPADCLLPLHRETMGSLIDNLLDNAVKYSPSGSRVVVELRADDDAVRIAVTDQGPGIPAALRTKVFERFYRPPDQDVPGSGLGLTIVQRAAAQHAAEVTLDDGFDGRGLRVEVRLARAARG</sequence>
<organism evidence="16 17">
    <name type="scientific">Pseudaquabacterium terrae</name>
    <dbReference type="NCBI Taxonomy" id="2732868"/>
    <lineage>
        <taxon>Bacteria</taxon>
        <taxon>Pseudomonadati</taxon>
        <taxon>Pseudomonadota</taxon>
        <taxon>Betaproteobacteria</taxon>
        <taxon>Burkholderiales</taxon>
        <taxon>Sphaerotilaceae</taxon>
        <taxon>Pseudaquabacterium</taxon>
    </lineage>
</organism>
<dbReference type="SUPFAM" id="SSF55874">
    <property type="entry name" value="ATPase domain of HSP90 chaperone/DNA topoisomerase II/histidine kinase"/>
    <property type="match status" value="1"/>
</dbReference>
<dbReference type="EMBL" id="JABRWJ010000002">
    <property type="protein sequence ID" value="NRF66884.1"/>
    <property type="molecule type" value="Genomic_DNA"/>
</dbReference>
<evidence type="ECO:0000313" key="16">
    <source>
        <dbReference type="EMBL" id="NRF66884.1"/>
    </source>
</evidence>
<keyword evidence="5" id="KW-0808">Transferase</keyword>
<dbReference type="InterPro" id="IPR004358">
    <property type="entry name" value="Sig_transdc_His_kin-like_C"/>
</dbReference>
<evidence type="ECO:0000259" key="14">
    <source>
        <dbReference type="PROSITE" id="PS50109"/>
    </source>
</evidence>
<dbReference type="RefSeq" id="WP_173121979.1">
    <property type="nucleotide sequence ID" value="NZ_JABRWJ010000002.1"/>
</dbReference>
<gene>
    <name evidence="16" type="ORF">HLB44_07805</name>
</gene>
<evidence type="ECO:0000256" key="1">
    <source>
        <dbReference type="ARBA" id="ARBA00000085"/>
    </source>
</evidence>
<keyword evidence="7" id="KW-0547">Nucleotide-binding</keyword>
<dbReference type="Pfam" id="PF02518">
    <property type="entry name" value="HATPase_c"/>
    <property type="match status" value="1"/>
</dbReference>
<dbReference type="InterPro" id="IPR036890">
    <property type="entry name" value="HATPase_C_sf"/>
</dbReference>
<comment type="subcellular location">
    <subcellularLocation>
        <location evidence="2">Membrane</location>
        <topology evidence="2">Multi-pass membrane protein</topology>
    </subcellularLocation>
</comment>
<evidence type="ECO:0000256" key="6">
    <source>
        <dbReference type="ARBA" id="ARBA00022692"/>
    </source>
</evidence>
<dbReference type="PRINTS" id="PR00344">
    <property type="entry name" value="BCTRLSENSOR"/>
</dbReference>
<accession>A0ABX2EE39</accession>
<dbReference type="InterPro" id="IPR036097">
    <property type="entry name" value="HisK_dim/P_sf"/>
</dbReference>
<evidence type="ECO:0000256" key="8">
    <source>
        <dbReference type="ARBA" id="ARBA00022777"/>
    </source>
</evidence>
<keyword evidence="8 16" id="KW-0418">Kinase</keyword>
<name>A0ABX2EE39_9BURK</name>
<dbReference type="Gene3D" id="3.30.565.10">
    <property type="entry name" value="Histidine kinase-like ATPase, C-terminal domain"/>
    <property type="match status" value="1"/>
</dbReference>
<evidence type="ECO:0000256" key="10">
    <source>
        <dbReference type="ARBA" id="ARBA00022989"/>
    </source>
</evidence>
<keyword evidence="4" id="KW-0597">Phosphoprotein</keyword>
<evidence type="ECO:0000313" key="17">
    <source>
        <dbReference type="Proteomes" id="UP000737171"/>
    </source>
</evidence>
<dbReference type="PANTHER" id="PTHR45436">
    <property type="entry name" value="SENSOR HISTIDINE KINASE YKOH"/>
    <property type="match status" value="1"/>
</dbReference>
<dbReference type="CDD" id="cd00075">
    <property type="entry name" value="HATPase"/>
    <property type="match status" value="1"/>
</dbReference>
<dbReference type="InterPro" id="IPR003594">
    <property type="entry name" value="HATPase_dom"/>
</dbReference>